<keyword evidence="2" id="KW-0479">Metal-binding</keyword>
<keyword evidence="2" id="KW-0547">Nucleotide-binding</keyword>
<dbReference type="GO" id="GO:0009228">
    <property type="term" value="P:thiamine biosynthetic process"/>
    <property type="evidence" value="ECO:0007669"/>
    <property type="project" value="UniProtKB-KW"/>
</dbReference>
<keyword evidence="2" id="KW-0460">Magnesium</keyword>
<comment type="similarity">
    <text evidence="2">Belongs to the thiamine-monophosphate kinase family.</text>
</comment>
<dbReference type="GO" id="GO:0009030">
    <property type="term" value="F:thiamine-phosphate kinase activity"/>
    <property type="evidence" value="ECO:0007669"/>
    <property type="project" value="UniProtKB-UniRule"/>
</dbReference>
<keyword evidence="2 4" id="KW-0418">Kinase</keyword>
<feature type="binding site" evidence="2">
    <location>
        <position position="107"/>
    </location>
    <ligand>
        <name>ATP</name>
        <dbReference type="ChEBI" id="CHEBI:30616"/>
    </ligand>
</feature>
<dbReference type="PANTHER" id="PTHR30270">
    <property type="entry name" value="THIAMINE-MONOPHOSPHATE KINASE"/>
    <property type="match status" value="1"/>
</dbReference>
<gene>
    <name evidence="2" type="primary">thiL</name>
    <name evidence="4" type="ORF">HNR46_002774</name>
</gene>
<dbReference type="EC" id="2.7.4.16" evidence="2"/>
<protein>
    <recommendedName>
        <fullName evidence="2">Thiamine-monophosphate kinase</fullName>
        <shortName evidence="2">TMP kinase</shortName>
        <shortName evidence="2">Thiamine-phosphate kinase</shortName>
        <ecNumber evidence="2">2.7.4.16</ecNumber>
    </recommendedName>
</protein>
<keyword evidence="5" id="KW-1185">Reference proteome</keyword>
<name>A0A840VD25_9BACT</name>
<comment type="caution">
    <text evidence="4">The sequence shown here is derived from an EMBL/GenBank/DDBJ whole genome shotgun (WGS) entry which is preliminary data.</text>
</comment>
<feature type="binding site" evidence="2">
    <location>
        <position position="32"/>
    </location>
    <ligand>
        <name>Mg(2+)</name>
        <dbReference type="ChEBI" id="CHEBI:18420"/>
        <label>3</label>
    </ligand>
</feature>
<evidence type="ECO:0000256" key="1">
    <source>
        <dbReference type="ARBA" id="ARBA00022977"/>
    </source>
</evidence>
<dbReference type="InterPro" id="IPR036921">
    <property type="entry name" value="PurM-like_N_sf"/>
</dbReference>
<dbReference type="PANTHER" id="PTHR30270:SF0">
    <property type="entry name" value="THIAMINE-MONOPHOSPHATE KINASE"/>
    <property type="match status" value="1"/>
</dbReference>
<reference evidence="4 5" key="1">
    <citation type="submission" date="2020-08" db="EMBL/GenBank/DDBJ databases">
        <title>Genomic Encyclopedia of Type Strains, Phase IV (KMG-IV): sequencing the most valuable type-strain genomes for metagenomic binning, comparative biology and taxonomic classification.</title>
        <authorList>
            <person name="Goeker M."/>
        </authorList>
    </citation>
    <scope>NUCLEOTIDE SEQUENCE [LARGE SCALE GENOMIC DNA]</scope>
    <source>
        <strain evidence="4 5">YC6886</strain>
    </source>
</reference>
<feature type="binding site" evidence="2">
    <location>
        <position position="32"/>
    </location>
    <ligand>
        <name>Mg(2+)</name>
        <dbReference type="ChEBI" id="CHEBI:18420"/>
        <label>4</label>
    </ligand>
</feature>
<dbReference type="AlphaFoldDB" id="A0A840VD25"/>
<dbReference type="PIRSF" id="PIRSF005303">
    <property type="entry name" value="Thiam_monoph_kin"/>
    <property type="match status" value="1"/>
</dbReference>
<dbReference type="Gene3D" id="3.30.1330.10">
    <property type="entry name" value="PurM-like, N-terminal domain"/>
    <property type="match status" value="1"/>
</dbReference>
<feature type="binding site" evidence="2">
    <location>
        <position position="202"/>
    </location>
    <ligand>
        <name>Mg(2+)</name>
        <dbReference type="ChEBI" id="CHEBI:18420"/>
        <label>5</label>
    </ligand>
</feature>
<dbReference type="Pfam" id="PF00586">
    <property type="entry name" value="AIRS"/>
    <property type="match status" value="1"/>
</dbReference>
<dbReference type="InterPro" id="IPR036676">
    <property type="entry name" value="PurM-like_C_sf"/>
</dbReference>
<comment type="catalytic activity">
    <reaction evidence="2">
        <text>thiamine phosphate + ATP = thiamine diphosphate + ADP</text>
        <dbReference type="Rhea" id="RHEA:15913"/>
        <dbReference type="ChEBI" id="CHEBI:30616"/>
        <dbReference type="ChEBI" id="CHEBI:37575"/>
        <dbReference type="ChEBI" id="CHEBI:58937"/>
        <dbReference type="ChEBI" id="CHEBI:456216"/>
        <dbReference type="EC" id="2.7.4.16"/>
    </reaction>
</comment>
<dbReference type="Proteomes" id="UP000557717">
    <property type="component" value="Unassembled WGS sequence"/>
</dbReference>
<feature type="binding site" evidence="2">
    <location>
        <position position="77"/>
    </location>
    <ligand>
        <name>Mg(2+)</name>
        <dbReference type="ChEBI" id="CHEBI:18420"/>
        <label>4</label>
    </ligand>
</feature>
<evidence type="ECO:0000259" key="3">
    <source>
        <dbReference type="Pfam" id="PF00586"/>
    </source>
</evidence>
<dbReference type="GO" id="GO:0000287">
    <property type="term" value="F:magnesium ion binding"/>
    <property type="evidence" value="ECO:0007669"/>
    <property type="project" value="UniProtKB-UniRule"/>
</dbReference>
<feature type="binding site" evidence="2">
    <location>
        <position position="153"/>
    </location>
    <ligand>
        <name>ATP</name>
        <dbReference type="ChEBI" id="CHEBI:30616"/>
    </ligand>
</feature>
<keyword evidence="2 4" id="KW-0808">Transferase</keyword>
<feature type="domain" description="PurM-like N-terminal" evidence="3">
    <location>
        <begin position="30"/>
        <end position="145"/>
    </location>
</feature>
<feature type="binding site" evidence="2">
    <location>
        <position position="77"/>
    </location>
    <ligand>
        <name>Mg(2+)</name>
        <dbReference type="ChEBI" id="CHEBI:18420"/>
        <label>3</label>
    </ligand>
</feature>
<feature type="binding site" evidence="2">
    <location>
        <position position="201"/>
    </location>
    <ligand>
        <name>ATP</name>
        <dbReference type="ChEBI" id="CHEBI:30616"/>
    </ligand>
</feature>
<feature type="binding site" evidence="2">
    <location>
        <position position="77"/>
    </location>
    <ligand>
        <name>Mg(2+)</name>
        <dbReference type="ChEBI" id="CHEBI:18420"/>
        <label>2</label>
    </ligand>
</feature>
<dbReference type="InterPro" id="IPR006283">
    <property type="entry name" value="ThiL-like"/>
</dbReference>
<dbReference type="InterPro" id="IPR016188">
    <property type="entry name" value="PurM-like_N"/>
</dbReference>
<dbReference type="GO" id="GO:0005524">
    <property type="term" value="F:ATP binding"/>
    <property type="evidence" value="ECO:0007669"/>
    <property type="project" value="UniProtKB-UniRule"/>
</dbReference>
<dbReference type="EMBL" id="JACHFD010000013">
    <property type="protein sequence ID" value="MBB5352528.1"/>
    <property type="molecule type" value="Genomic_DNA"/>
</dbReference>
<sequence>MKTLRDIGEDALIARLLTPFPPSTLCVGPGDDCAVVDDGHGPWRLLKTDAIVEGIHFLREAPPEKVGWKACARVISDFAAMGGSAREIMITLACPPDLEIHWVEGLYQGIARCLAAHEATLAGGETTSVPDGGPIMISVAGTGQVDRRHCVLRSGGQPGDVIAVTGTLGGSIHGKHLDFQPRCAEGALLAQAGASAMMDLSDGIAKDLPRLAQASHCQFEWIPEALPVTPGCTPDQALGDGEDYELLFAISPARWHALVLKWPEELAPIHAVGRLLEGPFCESAIQGGWEHFRT</sequence>
<comment type="pathway">
    <text evidence="2">Cofactor biosynthesis; thiamine diphosphate biosynthesis; thiamine diphosphate from thiamine phosphate: step 1/1.</text>
</comment>
<feature type="binding site" evidence="2">
    <location>
        <position position="289"/>
    </location>
    <ligand>
        <name>substrate</name>
    </ligand>
</feature>
<accession>A0A840VD25</accession>
<evidence type="ECO:0000313" key="4">
    <source>
        <dbReference type="EMBL" id="MBB5352528.1"/>
    </source>
</evidence>
<proteinExistence type="inferred from homology"/>
<dbReference type="RefSeq" id="WP_184019640.1">
    <property type="nucleotide sequence ID" value="NZ_JACHFD010000013.1"/>
</dbReference>
<feature type="binding site" evidence="2">
    <location>
        <position position="49"/>
    </location>
    <ligand>
        <name>Mg(2+)</name>
        <dbReference type="ChEBI" id="CHEBI:18420"/>
        <label>1</label>
    </ligand>
</feature>
<evidence type="ECO:0000256" key="2">
    <source>
        <dbReference type="HAMAP-Rule" id="MF_02128"/>
    </source>
</evidence>
<evidence type="ECO:0000313" key="5">
    <source>
        <dbReference type="Proteomes" id="UP000557717"/>
    </source>
</evidence>
<dbReference type="Gene3D" id="3.90.650.10">
    <property type="entry name" value="PurM-like C-terminal domain"/>
    <property type="match status" value="1"/>
</dbReference>
<dbReference type="UniPathway" id="UPA00060">
    <property type="reaction ID" value="UER00142"/>
</dbReference>
<feature type="binding site" evidence="2">
    <location>
        <position position="49"/>
    </location>
    <ligand>
        <name>Mg(2+)</name>
        <dbReference type="ChEBI" id="CHEBI:18420"/>
        <label>2</label>
    </ligand>
</feature>
<comment type="function">
    <text evidence="2">Catalyzes the ATP-dependent phosphorylation of thiamine-monophosphate (TMP) to form thiamine-pyrophosphate (TPP), the active form of vitamin B1.</text>
</comment>
<keyword evidence="2" id="KW-0067">ATP-binding</keyword>
<organism evidence="4 5">
    <name type="scientific">Haloferula luteola</name>
    <dbReference type="NCBI Taxonomy" id="595692"/>
    <lineage>
        <taxon>Bacteria</taxon>
        <taxon>Pseudomonadati</taxon>
        <taxon>Verrucomicrobiota</taxon>
        <taxon>Verrucomicrobiia</taxon>
        <taxon>Verrucomicrobiales</taxon>
        <taxon>Verrucomicrobiaceae</taxon>
        <taxon>Haloferula</taxon>
    </lineage>
</organism>
<feature type="binding site" evidence="2">
    <location>
        <position position="199"/>
    </location>
    <ligand>
        <name>Mg(2+)</name>
        <dbReference type="ChEBI" id="CHEBI:18420"/>
        <label>3</label>
    </ligand>
</feature>
<dbReference type="CDD" id="cd02194">
    <property type="entry name" value="ThiL"/>
    <property type="match status" value="1"/>
</dbReference>
<keyword evidence="1 2" id="KW-0784">Thiamine biosynthesis</keyword>
<dbReference type="SUPFAM" id="SSF55326">
    <property type="entry name" value="PurM N-terminal domain-like"/>
    <property type="match status" value="1"/>
</dbReference>
<dbReference type="SUPFAM" id="SSF56042">
    <property type="entry name" value="PurM C-terminal domain-like"/>
    <property type="match status" value="1"/>
</dbReference>
<comment type="miscellaneous">
    <text evidence="2">Reaction mechanism of ThiL seems to utilize a direct, inline transfer of the gamma-phosphate of ATP to TMP rather than a phosphorylated enzyme intermediate.</text>
</comment>
<dbReference type="HAMAP" id="MF_02128">
    <property type="entry name" value="TMP_kinase"/>
    <property type="match status" value="1"/>
</dbReference>
<comment type="caution">
    <text evidence="2">Lacks conserved residue(s) required for the propagation of feature annotation.</text>
</comment>
<dbReference type="GO" id="GO:0009229">
    <property type="term" value="P:thiamine diphosphate biosynthetic process"/>
    <property type="evidence" value="ECO:0007669"/>
    <property type="project" value="UniProtKB-UniRule"/>
</dbReference>
<feature type="binding site" evidence="2">
    <location>
        <position position="56"/>
    </location>
    <ligand>
        <name>substrate</name>
    </ligand>
</feature>
<feature type="binding site" evidence="2">
    <location>
        <position position="242"/>
    </location>
    <ligand>
        <name>substrate</name>
    </ligand>
</feature>
<feature type="binding site" evidence="2">
    <location>
        <position position="48"/>
    </location>
    <ligand>
        <name>Mg(2+)</name>
        <dbReference type="ChEBI" id="CHEBI:18420"/>
        <label>1</label>
    </ligand>
</feature>